<dbReference type="EMBL" id="OZ075127">
    <property type="protein sequence ID" value="CAL4949545.1"/>
    <property type="molecule type" value="Genomic_DNA"/>
</dbReference>
<dbReference type="InterPro" id="IPR003388">
    <property type="entry name" value="Reticulon"/>
</dbReference>
<evidence type="ECO:0000256" key="1">
    <source>
        <dbReference type="ARBA" id="ARBA00004477"/>
    </source>
</evidence>
<accession>A0ABC8YT62</accession>
<name>A0ABC8YT62_9POAL</name>
<feature type="domain" description="Reticulon" evidence="8">
    <location>
        <begin position="113"/>
        <end position="298"/>
    </location>
</feature>
<keyword evidence="10" id="KW-1185">Reference proteome</keyword>
<dbReference type="Pfam" id="PF02453">
    <property type="entry name" value="Reticulon"/>
    <property type="match status" value="1"/>
</dbReference>
<gene>
    <name evidence="9" type="ORF">URODEC1_LOCUS37989</name>
</gene>
<keyword evidence="5 6" id="KW-0472">Membrane</keyword>
<feature type="transmembrane region" description="Helical" evidence="6">
    <location>
        <begin position="145"/>
        <end position="164"/>
    </location>
</feature>
<organism evidence="9 10">
    <name type="scientific">Urochloa decumbens</name>
    <dbReference type="NCBI Taxonomy" id="240449"/>
    <lineage>
        <taxon>Eukaryota</taxon>
        <taxon>Viridiplantae</taxon>
        <taxon>Streptophyta</taxon>
        <taxon>Embryophyta</taxon>
        <taxon>Tracheophyta</taxon>
        <taxon>Spermatophyta</taxon>
        <taxon>Magnoliopsida</taxon>
        <taxon>Liliopsida</taxon>
        <taxon>Poales</taxon>
        <taxon>Poaceae</taxon>
        <taxon>PACMAD clade</taxon>
        <taxon>Panicoideae</taxon>
        <taxon>Panicodae</taxon>
        <taxon>Paniceae</taxon>
        <taxon>Melinidinae</taxon>
        <taxon>Urochloa</taxon>
    </lineage>
</organism>
<keyword evidence="2 6" id="KW-0812">Transmembrane</keyword>
<protein>
    <recommendedName>
        <fullName evidence="6">Reticulon-like protein</fullName>
    </recommendedName>
</protein>
<dbReference type="InterPro" id="IPR045064">
    <property type="entry name" value="Reticulon-like"/>
</dbReference>
<reference evidence="9" key="1">
    <citation type="submission" date="2024-10" db="EMBL/GenBank/DDBJ databases">
        <authorList>
            <person name="Ryan C."/>
        </authorList>
    </citation>
    <scope>NUCLEOTIDE SEQUENCE [LARGE SCALE GENOMIC DNA]</scope>
</reference>
<feature type="region of interest" description="Disordered" evidence="7">
    <location>
        <begin position="1"/>
        <end position="74"/>
    </location>
</feature>
<sequence>MPRSFVFPVSPGASRASMAEQPHAEGSVSPKHETLMEKLADKLHVGGKGDSSSSSDFDKDKQPRPSAPPAPADEVKLSFSDSAATAAAEAKAKVFRLFGREQSIHKALGGGKPADVFLWRNRNISAGVLGGATAIWILFECLGYHLLTFVCHGLILSLGVLFLWSNASSFINKSPPRIPEVIIPEDLVINIALSTRYEIDRAFANLRYIALGRDIKKFIMVIAGLWLLSVLGSCCNFLTLVYIVFVVLHTVPVLYEKYDDQIDSYGEKGWVEVKKQYAVFDEKVLSKVPRGPTKDKKH</sequence>
<evidence type="ECO:0000256" key="3">
    <source>
        <dbReference type="ARBA" id="ARBA00022824"/>
    </source>
</evidence>
<evidence type="ECO:0000256" key="6">
    <source>
        <dbReference type="RuleBase" id="RU363132"/>
    </source>
</evidence>
<dbReference type="PROSITE" id="PS50845">
    <property type="entry name" value="RETICULON"/>
    <property type="match status" value="1"/>
</dbReference>
<evidence type="ECO:0000256" key="2">
    <source>
        <dbReference type="ARBA" id="ARBA00022692"/>
    </source>
</evidence>
<evidence type="ECO:0000256" key="7">
    <source>
        <dbReference type="SAM" id="MobiDB-lite"/>
    </source>
</evidence>
<keyword evidence="4 6" id="KW-1133">Transmembrane helix</keyword>
<keyword evidence="3 6" id="KW-0256">Endoplasmic reticulum</keyword>
<dbReference type="AlphaFoldDB" id="A0ABC8YT62"/>
<feature type="compositionally biased region" description="Basic and acidic residues" evidence="7">
    <location>
        <begin position="30"/>
        <end position="44"/>
    </location>
</feature>
<evidence type="ECO:0000259" key="8">
    <source>
        <dbReference type="PROSITE" id="PS50845"/>
    </source>
</evidence>
<evidence type="ECO:0000256" key="5">
    <source>
        <dbReference type="ARBA" id="ARBA00023136"/>
    </source>
</evidence>
<comment type="subcellular location">
    <subcellularLocation>
        <location evidence="1 6">Endoplasmic reticulum membrane</location>
        <topology evidence="1 6">Multi-pass membrane protein</topology>
    </subcellularLocation>
</comment>
<proteinExistence type="predicted"/>
<evidence type="ECO:0000256" key="4">
    <source>
        <dbReference type="ARBA" id="ARBA00022989"/>
    </source>
</evidence>
<dbReference type="PANTHER" id="PTHR10994">
    <property type="entry name" value="RETICULON"/>
    <property type="match status" value="1"/>
</dbReference>
<feature type="transmembrane region" description="Helical" evidence="6">
    <location>
        <begin position="218"/>
        <end position="248"/>
    </location>
</feature>
<dbReference type="Proteomes" id="UP001497457">
    <property type="component" value="Chromosome 17b"/>
</dbReference>
<dbReference type="GO" id="GO:0005789">
    <property type="term" value="C:endoplasmic reticulum membrane"/>
    <property type="evidence" value="ECO:0007669"/>
    <property type="project" value="UniProtKB-SubCell"/>
</dbReference>
<evidence type="ECO:0000313" key="9">
    <source>
        <dbReference type="EMBL" id="CAL4949545.1"/>
    </source>
</evidence>
<dbReference type="PANTHER" id="PTHR10994:SF131">
    <property type="entry name" value="RETICULON-LIKE PROTEIN"/>
    <property type="match status" value="1"/>
</dbReference>
<evidence type="ECO:0000313" key="10">
    <source>
        <dbReference type="Proteomes" id="UP001497457"/>
    </source>
</evidence>